<proteinExistence type="predicted"/>
<protein>
    <submittedName>
        <fullName evidence="2">Uncharacterized protein</fullName>
    </submittedName>
</protein>
<dbReference type="EMBL" id="SWLE01000022">
    <property type="protein sequence ID" value="TNM85075.1"/>
    <property type="molecule type" value="Genomic_DNA"/>
</dbReference>
<feature type="region of interest" description="Disordered" evidence="1">
    <location>
        <begin position="27"/>
        <end position="47"/>
    </location>
</feature>
<evidence type="ECO:0000313" key="3">
    <source>
        <dbReference type="Proteomes" id="UP000516260"/>
    </source>
</evidence>
<keyword evidence="3" id="KW-1185">Reference proteome</keyword>
<sequence>MTGSITSARFATLGAWTMLRAQRKAYRRTPTSLQPSPVSSGRASVSSQLDSSHPLDYLFLSECETGSVSVSGHDSFSNSEISLEQKSTDDCHQGHRPLASLHKFFFLVPLSH</sequence>
<gene>
    <name evidence="2" type="ORF">fugu_009253</name>
</gene>
<reference evidence="2 3" key="1">
    <citation type="submission" date="2019-04" db="EMBL/GenBank/DDBJ databases">
        <title>The sequence and de novo assembly of Takifugu bimaculatus genome using PacBio and Hi-C technologies.</title>
        <authorList>
            <person name="Xu P."/>
            <person name="Liu B."/>
            <person name="Zhou Z."/>
        </authorList>
    </citation>
    <scope>NUCLEOTIDE SEQUENCE [LARGE SCALE GENOMIC DNA]</scope>
    <source>
        <strain evidence="2">TB-2018</strain>
        <tissue evidence="2">Muscle</tissue>
    </source>
</reference>
<feature type="compositionally biased region" description="Low complexity" evidence="1">
    <location>
        <begin position="35"/>
        <end position="47"/>
    </location>
</feature>
<dbReference type="AlphaFoldDB" id="A0A4Z2AZL5"/>
<evidence type="ECO:0000313" key="2">
    <source>
        <dbReference type="EMBL" id="TNM85075.1"/>
    </source>
</evidence>
<organism evidence="2 3">
    <name type="scientific">Takifugu bimaculatus</name>
    <dbReference type="NCBI Taxonomy" id="433685"/>
    <lineage>
        <taxon>Eukaryota</taxon>
        <taxon>Metazoa</taxon>
        <taxon>Chordata</taxon>
        <taxon>Craniata</taxon>
        <taxon>Vertebrata</taxon>
        <taxon>Euteleostomi</taxon>
        <taxon>Actinopterygii</taxon>
        <taxon>Neopterygii</taxon>
        <taxon>Teleostei</taxon>
        <taxon>Neoteleostei</taxon>
        <taxon>Acanthomorphata</taxon>
        <taxon>Eupercaria</taxon>
        <taxon>Tetraodontiformes</taxon>
        <taxon>Tetradontoidea</taxon>
        <taxon>Tetraodontidae</taxon>
        <taxon>Takifugu</taxon>
    </lineage>
</organism>
<accession>A0A4Z2AZL5</accession>
<evidence type="ECO:0000256" key="1">
    <source>
        <dbReference type="SAM" id="MobiDB-lite"/>
    </source>
</evidence>
<dbReference type="Proteomes" id="UP000516260">
    <property type="component" value="Chromosome 9"/>
</dbReference>
<name>A0A4Z2AZL5_9TELE</name>
<comment type="caution">
    <text evidence="2">The sequence shown here is derived from an EMBL/GenBank/DDBJ whole genome shotgun (WGS) entry which is preliminary data.</text>
</comment>